<organism>
    <name type="scientific">Branchiostoma floridae</name>
    <name type="common">Florida lancelet</name>
    <name type="synonym">Amphioxus</name>
    <dbReference type="NCBI Taxonomy" id="7739"/>
    <lineage>
        <taxon>Eukaryota</taxon>
        <taxon>Metazoa</taxon>
        <taxon>Chordata</taxon>
        <taxon>Cephalochordata</taxon>
        <taxon>Leptocardii</taxon>
        <taxon>Amphioxiformes</taxon>
        <taxon>Branchiostomatidae</taxon>
        <taxon>Branchiostoma</taxon>
    </lineage>
</organism>
<dbReference type="EMBL" id="GG666552">
    <property type="protein sequence ID" value="EEN56385.1"/>
    <property type="molecule type" value="Genomic_DNA"/>
</dbReference>
<feature type="region of interest" description="Disordered" evidence="1">
    <location>
        <begin position="1"/>
        <end position="20"/>
    </location>
</feature>
<proteinExistence type="predicted"/>
<sequence length="119" mass="12939">MADDMQTGPPRDALRAKRASIPGGTLDLSGDLPGGSIRRVVKESMLFFWPMASIAEEGRELSSGDLPPRAEELAARRASTGDYTLRGLLILCFTKDAGKSYKPAQIIIPNPQPLQISQW</sequence>
<evidence type="ECO:0000256" key="1">
    <source>
        <dbReference type="SAM" id="MobiDB-lite"/>
    </source>
</evidence>
<protein>
    <submittedName>
        <fullName evidence="2">Uncharacterized protein</fullName>
    </submittedName>
</protein>
<reference evidence="2" key="1">
    <citation type="journal article" date="2008" name="Nature">
        <title>The amphioxus genome and the evolution of the chordate karyotype.</title>
        <authorList>
            <consortium name="US DOE Joint Genome Institute (JGI-PGF)"/>
            <person name="Putnam N.H."/>
            <person name="Butts T."/>
            <person name="Ferrier D.E.K."/>
            <person name="Furlong R.F."/>
            <person name="Hellsten U."/>
            <person name="Kawashima T."/>
            <person name="Robinson-Rechavi M."/>
            <person name="Shoguchi E."/>
            <person name="Terry A."/>
            <person name="Yu J.-K."/>
            <person name="Benito-Gutierrez E.L."/>
            <person name="Dubchak I."/>
            <person name="Garcia-Fernandez J."/>
            <person name="Gibson-Brown J.J."/>
            <person name="Grigoriev I.V."/>
            <person name="Horton A.C."/>
            <person name="de Jong P.J."/>
            <person name="Jurka J."/>
            <person name="Kapitonov V.V."/>
            <person name="Kohara Y."/>
            <person name="Kuroki Y."/>
            <person name="Lindquist E."/>
            <person name="Lucas S."/>
            <person name="Osoegawa K."/>
            <person name="Pennacchio L.A."/>
            <person name="Salamov A.A."/>
            <person name="Satou Y."/>
            <person name="Sauka-Spengler T."/>
            <person name="Schmutz J."/>
            <person name="Shin-I T."/>
            <person name="Toyoda A."/>
            <person name="Bronner-Fraser M."/>
            <person name="Fujiyama A."/>
            <person name="Holland L.Z."/>
            <person name="Holland P.W.H."/>
            <person name="Satoh N."/>
            <person name="Rokhsar D.S."/>
        </authorList>
    </citation>
    <scope>NUCLEOTIDE SEQUENCE [LARGE SCALE GENOMIC DNA]</scope>
    <source>
        <strain evidence="2">S238N-H82</strain>
        <tissue evidence="2">Testes</tissue>
    </source>
</reference>
<gene>
    <name evidence="2" type="ORF">BRAFLDRAFT_66607</name>
</gene>
<name>C3YUA8_BRAFL</name>
<dbReference type="AlphaFoldDB" id="C3YUA8"/>
<evidence type="ECO:0000313" key="2">
    <source>
        <dbReference type="EMBL" id="EEN56385.1"/>
    </source>
</evidence>
<dbReference type="InParanoid" id="C3YUA8"/>
<accession>C3YUA8</accession>